<sequence length="354" mass="40070">MIGLLSTNSGSTPIEALKIVVPFGIGLASAALLAVKMTSRSHDKSIPNVPIREGDKTHDKELNTNYTELLLRCEEEYGPVFNLKALNHTITVISDPMVREVFMNQSFSSVDATETLTGIRSFGLSMIKSHKDDLEGRLVHGLVRDIITPSLPVFMPRIVEQLERVIDDQLGYCEGKVVEKPTKIVQDMVAHAMANVFMGPEVAKHQTVIDTFAHVMYDFAEVLRRSNREKSWHAWSNKTKYTMFNPLHKHVKVLVDAAGPVIEERRRQETEAYENGVKWERSLDVMQRMLDNSEKYGFVDLEDICGHLMVLVLASIHTTTDTSTSLMYYLACFPQYHEPLFQECQKVLGQIEAE</sequence>
<dbReference type="Gene3D" id="1.10.630.10">
    <property type="entry name" value="Cytochrome P450"/>
    <property type="match status" value="1"/>
</dbReference>
<keyword evidence="5" id="KW-1185">Reference proteome</keyword>
<name>A0A9P6QRG2_9FUNG</name>
<reference evidence="4" key="1">
    <citation type="journal article" date="2020" name="Fungal Divers.">
        <title>Resolving the Mortierellaceae phylogeny through synthesis of multi-gene phylogenetics and phylogenomics.</title>
        <authorList>
            <person name="Vandepol N."/>
            <person name="Liber J."/>
            <person name="Desiro A."/>
            <person name="Na H."/>
            <person name="Kennedy M."/>
            <person name="Barry K."/>
            <person name="Grigoriev I.V."/>
            <person name="Miller A.N."/>
            <person name="O'Donnell K."/>
            <person name="Stajich J.E."/>
            <person name="Bonito G."/>
        </authorList>
    </citation>
    <scope>NUCLEOTIDE SEQUENCE</scope>
    <source>
        <strain evidence="4">NVP60</strain>
    </source>
</reference>
<comment type="cofactor">
    <cofactor evidence="1">
        <name>heme</name>
        <dbReference type="ChEBI" id="CHEBI:30413"/>
    </cofactor>
</comment>
<dbReference type="SUPFAM" id="SSF48264">
    <property type="entry name" value="Cytochrome P450"/>
    <property type="match status" value="1"/>
</dbReference>
<dbReference type="Pfam" id="PF00067">
    <property type="entry name" value="p450"/>
    <property type="match status" value="1"/>
</dbReference>
<dbReference type="OrthoDB" id="1844152at2759"/>
<dbReference type="GO" id="GO:0004497">
    <property type="term" value="F:monooxygenase activity"/>
    <property type="evidence" value="ECO:0007669"/>
    <property type="project" value="InterPro"/>
</dbReference>
<gene>
    <name evidence="4" type="ORF">BGZ97_008095</name>
</gene>
<dbReference type="Proteomes" id="UP000823405">
    <property type="component" value="Unassembled WGS sequence"/>
</dbReference>
<feature type="non-terminal residue" evidence="4">
    <location>
        <position position="354"/>
    </location>
</feature>
<accession>A0A9P6QRG2</accession>
<protein>
    <recommendedName>
        <fullName evidence="6">Cytochrome P450</fullName>
    </recommendedName>
</protein>
<dbReference type="GO" id="GO:0020037">
    <property type="term" value="F:heme binding"/>
    <property type="evidence" value="ECO:0007669"/>
    <property type="project" value="InterPro"/>
</dbReference>
<comment type="caution">
    <text evidence="4">The sequence shown here is derived from an EMBL/GenBank/DDBJ whole genome shotgun (WGS) entry which is preliminary data.</text>
</comment>
<dbReference type="PANTHER" id="PTHR46206">
    <property type="entry name" value="CYTOCHROME P450"/>
    <property type="match status" value="1"/>
</dbReference>
<dbReference type="GO" id="GO:0016705">
    <property type="term" value="F:oxidoreductase activity, acting on paired donors, with incorporation or reduction of molecular oxygen"/>
    <property type="evidence" value="ECO:0007669"/>
    <property type="project" value="InterPro"/>
</dbReference>
<evidence type="ECO:0000313" key="5">
    <source>
        <dbReference type="Proteomes" id="UP000823405"/>
    </source>
</evidence>
<dbReference type="GO" id="GO:0005506">
    <property type="term" value="F:iron ion binding"/>
    <property type="evidence" value="ECO:0007669"/>
    <property type="project" value="InterPro"/>
</dbReference>
<dbReference type="AlphaFoldDB" id="A0A9P6QRG2"/>
<dbReference type="EMBL" id="JAAAIN010003658">
    <property type="protein sequence ID" value="KAG0284659.1"/>
    <property type="molecule type" value="Genomic_DNA"/>
</dbReference>
<comment type="similarity">
    <text evidence="2">Belongs to the cytochrome P450 family.</text>
</comment>
<keyword evidence="3" id="KW-0479">Metal-binding</keyword>
<evidence type="ECO:0008006" key="6">
    <source>
        <dbReference type="Google" id="ProtNLM"/>
    </source>
</evidence>
<evidence type="ECO:0000256" key="3">
    <source>
        <dbReference type="ARBA" id="ARBA00022723"/>
    </source>
</evidence>
<dbReference type="InterPro" id="IPR036396">
    <property type="entry name" value="Cyt_P450_sf"/>
</dbReference>
<evidence type="ECO:0000256" key="2">
    <source>
        <dbReference type="ARBA" id="ARBA00010617"/>
    </source>
</evidence>
<organism evidence="4 5">
    <name type="scientific">Linnemannia gamsii</name>
    <dbReference type="NCBI Taxonomy" id="64522"/>
    <lineage>
        <taxon>Eukaryota</taxon>
        <taxon>Fungi</taxon>
        <taxon>Fungi incertae sedis</taxon>
        <taxon>Mucoromycota</taxon>
        <taxon>Mortierellomycotina</taxon>
        <taxon>Mortierellomycetes</taxon>
        <taxon>Mortierellales</taxon>
        <taxon>Mortierellaceae</taxon>
        <taxon>Linnemannia</taxon>
    </lineage>
</organism>
<dbReference type="InterPro" id="IPR001128">
    <property type="entry name" value="Cyt_P450"/>
</dbReference>
<proteinExistence type="inferred from homology"/>
<dbReference type="PANTHER" id="PTHR46206:SF7">
    <property type="entry name" value="P450, PUTATIVE (EUROFUNG)-RELATED"/>
    <property type="match status" value="1"/>
</dbReference>
<evidence type="ECO:0000313" key="4">
    <source>
        <dbReference type="EMBL" id="KAG0284659.1"/>
    </source>
</evidence>
<evidence type="ECO:0000256" key="1">
    <source>
        <dbReference type="ARBA" id="ARBA00001971"/>
    </source>
</evidence>